<keyword evidence="4" id="KW-0378">Hydrolase</keyword>
<dbReference type="Proteomes" id="UP000267251">
    <property type="component" value="Unassembled WGS sequence"/>
</dbReference>
<dbReference type="Pfam" id="PF00271">
    <property type="entry name" value="Helicase_C"/>
    <property type="match status" value="1"/>
</dbReference>
<dbReference type="InterPro" id="IPR027417">
    <property type="entry name" value="P-loop_NTPase"/>
</dbReference>
<feature type="domain" description="Helicase C-terminal" evidence="10">
    <location>
        <begin position="768"/>
        <end position="974"/>
    </location>
</feature>
<feature type="region of interest" description="Disordered" evidence="8">
    <location>
        <begin position="195"/>
        <end position="300"/>
    </location>
</feature>
<feature type="region of interest" description="Disordered" evidence="8">
    <location>
        <begin position="1"/>
        <end position="97"/>
    </location>
</feature>
<dbReference type="FunFam" id="1.10.10.10:FF:000024">
    <property type="entry name" value="U5 small nuclear ribonucleoprotein helicase"/>
    <property type="match status" value="1"/>
</dbReference>
<feature type="compositionally biased region" description="Low complexity" evidence="8">
    <location>
        <begin position="53"/>
        <end position="63"/>
    </location>
</feature>
<dbReference type="InterPro" id="IPR001650">
    <property type="entry name" value="Helicase_C-like"/>
</dbReference>
<comment type="similarity">
    <text evidence="1">Belongs to the helicase family. SKI2 subfamily.</text>
</comment>
<keyword evidence="3" id="KW-0547">Nucleotide-binding</keyword>
<dbReference type="PANTHER" id="PTHR47961:SF4">
    <property type="entry name" value="ACTIVATING SIGNAL COINTEGRATOR 1 COMPLEX SUBUNIT 3"/>
    <property type="match status" value="1"/>
</dbReference>
<dbReference type="GO" id="GO:0000712">
    <property type="term" value="P:resolution of meiotic recombination intermediates"/>
    <property type="evidence" value="ECO:0007669"/>
    <property type="project" value="TreeGrafter"/>
</dbReference>
<dbReference type="GO" id="GO:0003676">
    <property type="term" value="F:nucleic acid binding"/>
    <property type="evidence" value="ECO:0007669"/>
    <property type="project" value="InterPro"/>
</dbReference>
<dbReference type="SMART" id="SM00490">
    <property type="entry name" value="HELICc"/>
    <property type="match status" value="1"/>
</dbReference>
<protein>
    <recommendedName>
        <fullName evidence="7">U5 small nuclear ribonucleoprotein 200 kDa helicase</fullName>
    </recommendedName>
</protein>
<proteinExistence type="inferred from homology"/>
<dbReference type="Gene3D" id="2.60.40.150">
    <property type="entry name" value="C2 domain"/>
    <property type="match status" value="2"/>
</dbReference>
<dbReference type="PANTHER" id="PTHR47961">
    <property type="entry name" value="DNA POLYMERASE THETA, PUTATIVE (AFU_ORTHOLOGUE AFUA_1G05260)-RELATED"/>
    <property type="match status" value="1"/>
</dbReference>
<dbReference type="InterPro" id="IPR003593">
    <property type="entry name" value="AAA+_ATPase"/>
</dbReference>
<dbReference type="Gene3D" id="1.10.10.10">
    <property type="entry name" value="Winged helix-like DNA-binding domain superfamily/Winged helix DNA-binding domain"/>
    <property type="match status" value="2"/>
</dbReference>
<keyword evidence="5" id="KW-0347">Helicase</keyword>
<dbReference type="SUPFAM" id="SSF46785">
    <property type="entry name" value="Winged helix' DNA-binding domain"/>
    <property type="match status" value="1"/>
</dbReference>
<dbReference type="Gene3D" id="1.10.150.20">
    <property type="entry name" value="5' to 3' exonuclease, C-terminal subdomain"/>
    <property type="match status" value="2"/>
</dbReference>
<dbReference type="PIRSF" id="PIRSF039073">
    <property type="entry name" value="BRR2"/>
    <property type="match status" value="1"/>
</dbReference>
<dbReference type="InterPro" id="IPR057842">
    <property type="entry name" value="WH_MER3"/>
</dbReference>
<evidence type="ECO:0000256" key="2">
    <source>
        <dbReference type="ARBA" id="ARBA00022737"/>
    </source>
</evidence>
<dbReference type="InterPro" id="IPR014001">
    <property type="entry name" value="Helicase_ATP-bd"/>
</dbReference>
<dbReference type="InterPro" id="IPR041094">
    <property type="entry name" value="Brr2_helicase_PWI"/>
</dbReference>
<accession>A0A4V1IYM4</accession>
<dbReference type="SMART" id="SM00382">
    <property type="entry name" value="AAA"/>
    <property type="match status" value="1"/>
</dbReference>
<dbReference type="Pfam" id="PF23445">
    <property type="entry name" value="WHD_SNRNP200"/>
    <property type="match status" value="2"/>
</dbReference>
<evidence type="ECO:0000313" key="11">
    <source>
        <dbReference type="EMBL" id="RKP15069.1"/>
    </source>
</evidence>
<dbReference type="Pfam" id="PF21188">
    <property type="entry name" value="BRR2_plug"/>
    <property type="match status" value="1"/>
</dbReference>
<dbReference type="PROSITE" id="PS51194">
    <property type="entry name" value="HELICASE_CTER"/>
    <property type="match status" value="1"/>
</dbReference>
<dbReference type="InterPro" id="IPR035892">
    <property type="entry name" value="C2_domain_sf"/>
</dbReference>
<dbReference type="InterPro" id="IPR011545">
    <property type="entry name" value="DEAD/DEAH_box_helicase_dom"/>
</dbReference>
<dbReference type="Gene3D" id="3.40.50.300">
    <property type="entry name" value="P-loop containing nucleotide triphosphate hydrolases"/>
    <property type="match status" value="4"/>
</dbReference>
<dbReference type="InterPro" id="IPR036390">
    <property type="entry name" value="WH_DNA-bd_sf"/>
</dbReference>
<gene>
    <name evidence="11" type="ORF">BJ684DRAFT_7612</name>
</gene>
<dbReference type="InterPro" id="IPR036388">
    <property type="entry name" value="WH-like_DNA-bd_sf"/>
</dbReference>
<dbReference type="SUPFAM" id="SSF52540">
    <property type="entry name" value="P-loop containing nucleoside triphosphate hydrolases"/>
    <property type="match status" value="3"/>
</dbReference>
<evidence type="ECO:0000256" key="3">
    <source>
        <dbReference type="ARBA" id="ARBA00022741"/>
    </source>
</evidence>
<dbReference type="Gene3D" id="1.10.3380.10">
    <property type="entry name" value="Sec63 N-terminal domain-like domain"/>
    <property type="match status" value="2"/>
</dbReference>
<dbReference type="Pfam" id="PF02889">
    <property type="entry name" value="Sec63"/>
    <property type="match status" value="2"/>
</dbReference>
<keyword evidence="2" id="KW-0677">Repeat</keyword>
<dbReference type="FunFam" id="1.10.10.10:FF:000012">
    <property type="entry name" value="U5 small nuclear ribonucleoprotein helicase"/>
    <property type="match status" value="1"/>
</dbReference>
<dbReference type="PROSITE" id="PS51192">
    <property type="entry name" value="HELICASE_ATP_BIND_1"/>
    <property type="match status" value="1"/>
</dbReference>
<dbReference type="CDD" id="cd18795">
    <property type="entry name" value="SF2_C_Ski2"/>
    <property type="match status" value="1"/>
</dbReference>
<keyword evidence="12" id="KW-1185">Reference proteome</keyword>
<keyword evidence="6" id="KW-0067">ATP-binding</keyword>
<dbReference type="GO" id="GO:0005524">
    <property type="term" value="F:ATP binding"/>
    <property type="evidence" value="ECO:0007669"/>
    <property type="project" value="UniProtKB-KW"/>
</dbReference>
<dbReference type="FunFam" id="3.40.50.300:FF:003287">
    <property type="entry name" value="U5 small nuclear ribonucleoprotein 200 kDa helicase"/>
    <property type="match status" value="1"/>
</dbReference>
<feature type="region of interest" description="Disordered" evidence="8">
    <location>
        <begin position="2310"/>
        <end position="2332"/>
    </location>
</feature>
<sequence>MADEIARAQQYQYAANSNLVLQADRSELPRRDQEPTGEPETLHGRIDPGSFGARAARAAPPSAQDKGKGPASSAAKYGARRGEVLDGPGGPDDLDAEEEGEDLLYEPQSLESQESYGLLLAFIRTHIQDESHSLLQSMADQILVILHDRELRDLDRKREVELLLDLPKDSLPSDRFSQLLNISSRLTDYDAQVAESHDQRVKPQTSSHLEGAQIDESGGMDDELGVAVVFDEDEEEEDEEEEEEEEEDEEFDQEDKDQEEDQEDQEGSVQEEQVLIGSTDTSIPTKPSSSKKPLPEEDGSLDVHQIDAYWLQRKMGSYFPGDPLIAQEKADAALKLLADESGLGRGGCENALLQLLGYEADRFPFVRLLIQHRTLIVWATLLARAGPHGEERARLEAQATEAGASWVVEALSGPSPAHEHQLKDDSMDIDTAQDHLRRQGRDQRIKQEAKVDAILPKRLLDLPSLTFPRGGHTMTNRQCRLPEGSSKKSFQGYEEIHIPPPPRLPPSDQTLISLEDLPSWAQPGFPGIKSLNPVQSSIYPAAFQRDENLLVCAPTGAGKTNIAMLCILRELGKVHTLSTQDGSSKFNFDNIQIVYVAPMKALVAEVVGNLRGRLAQAPFHATVEEMTGDRHLSRWQLDRTTIVVTTPEKWDVVTRRPSDRAALQRVRLVIIDEVHLLHDSRGPVLESIVARTLRESEDRVQEMGGDASAIRLVGLSATLPNYQDVGAFLRVSPKTGLYHFDARYRPCPLRLLYVGVEGKSAVKRHQRLTEQTWARVSERAGAPTPRQVLVFVHSRKETGRTARALRDRAIEEGSPGLFIPGGGTGGSRAVLEEMAGEVSDRELRELVTHGIGIHHAGMARADRTLVEDLFSSGHLTTLVSTATLAWGVNLPASTVIIRGTRVYSPESGRWEELSPQDVLQMLGRAGRPQYDREGEGIILTGAGELPYYLSLLTAQLPIESQLISKLPDALNAEISRGTIGSRADGVAWLGYTYLYVRMLTSGPLYGLGAADQADGADTGLLQRRVDLVHAAASQLERARMIQYDRRSGRIRPTDLGRIGAQYYCSPGTMARFARMGLGGDIGWMELLRTFAGADEFLGLGIRPEEKMEVARLTERVPIPIREALAQGSVKVNILLQAYIGRLPLEGSALAADRSYVVQSAGRLLRAMFEVCWRGGWASRAHTALALAHAVEHRQWPVQSPLRQFLHLPSLTTAPTGGASALSADVVRRLERRDFPWERMGDLTPEELGELVGTGGSSGSGTLQMGRRIHRAVHWVPRLEVQVLVQPLTPSLLSVECSLVPDFAWDRRIHGSGPMGWWIWVGGPEEERLLHGELIEIPPPPANSSEEPVEKLVRFTLPLLEPRAPAYILHVEADRWIGTEVKVPISLQQLHVPPRFPALTELLDLQPLPVQALGSIKVNSSSVSLGQIYLDRGMTHFSPLVTQVFPVVFGTREDEGSSSKGIFIGGPYGAGVEVCGELSILRWWKEGRGGKAIWLSPFEECLDRQKRRWDSLFSETLGIRVERLTGEGAGDLRRLETSDLVVCTPRQLDSLTRRWRQRKVVQAIQLLIGTDLQCLGGEGSEGSGEGLEAEEASIYEAVLSRTRRMTMELGTEMVFVGLSLSLTDPRDLASWMGIPKQNTFNFPPTARSTPLAIYPQTFDVPEHASLMLTLIRPVVRAIDEHGSGKGDQRHRAAIVFVGMRREARRIAGELGALGGRRWSDPWFLYQQQRKMDEMEEDEDQQGPPPPHDVEEAWATGVTYLHDGLPARVRECIEGLVAHPSGRGGIHVVVSSREGGRSGALRAPLVIVMGGEVWRGGQRERQWSPLPSPELVRLVGCAQETTMEEEGGKGCVAVIMSSSAHKARLMRALTEPLPLESRLDRGFHDALLAEVVAGGIGSRQEAVDFLTWTLLYRRLMANPNYYGLPSATHEHLSDHLSELVENTLGDLEAAHCLSLRAEDEEENEEEEEEEEELSPLNLGMIASYYGLGYGTVEALSLGITARTRLRGLLETVASIPDWESLAPLRPGEDRILSRLAPTLPLRLPGAGGNTGFDKVHVKVHLLLQAHLSRRELPPDLSADLQLLLLPRIPALLCAAVDVAASAGWLKPALAAMDFSQLLIQAQWEHESPLRQLPVLGSDKAWVARATEELKVESVFDFADAMADEEESEVKEALLRDVSPKVVREVAHFVNTYPSIEVAYTLPKTRDVGPRVGEACMVNVTLTREEDEEEDGMRGHQVTAPFFPSKKEEGWWVVVGETGPDGALLGIKRLTMSKATTAVRVPVTPRHAGTQSKWILYLMSDSYIGCDQEYEIEVDVEEEEDDEEEEEEEDDRMEE</sequence>
<evidence type="ECO:0000313" key="12">
    <source>
        <dbReference type="Proteomes" id="UP000267251"/>
    </source>
</evidence>
<dbReference type="SMART" id="SM00973">
    <property type="entry name" value="Sec63"/>
    <property type="match status" value="2"/>
</dbReference>
<evidence type="ECO:0000256" key="1">
    <source>
        <dbReference type="ARBA" id="ARBA00010140"/>
    </source>
</evidence>
<name>A0A4V1IYM4_9FUNG</name>
<dbReference type="GO" id="GO:0006397">
    <property type="term" value="P:mRNA processing"/>
    <property type="evidence" value="ECO:0007669"/>
    <property type="project" value="UniProtKB-ARBA"/>
</dbReference>
<feature type="domain" description="Helicase ATP-binding" evidence="9">
    <location>
        <begin position="540"/>
        <end position="737"/>
    </location>
</feature>
<dbReference type="InterPro" id="IPR048863">
    <property type="entry name" value="BRR2_plug"/>
</dbReference>
<dbReference type="InterPro" id="IPR004179">
    <property type="entry name" value="Sec63-dom"/>
</dbReference>
<evidence type="ECO:0000256" key="7">
    <source>
        <dbReference type="ARBA" id="ARBA00034541"/>
    </source>
</evidence>
<dbReference type="EMBL" id="KZ987761">
    <property type="protein sequence ID" value="RKP15069.1"/>
    <property type="molecule type" value="Genomic_DNA"/>
</dbReference>
<dbReference type="SMART" id="SM00487">
    <property type="entry name" value="DEXDc"/>
    <property type="match status" value="1"/>
</dbReference>
<dbReference type="GO" id="GO:0003678">
    <property type="term" value="F:DNA helicase activity"/>
    <property type="evidence" value="ECO:0007669"/>
    <property type="project" value="TreeGrafter"/>
</dbReference>
<feature type="compositionally biased region" description="Basic and acidic residues" evidence="8">
    <location>
        <begin position="24"/>
        <end position="46"/>
    </location>
</feature>
<dbReference type="Pfam" id="PF00270">
    <property type="entry name" value="DEAD"/>
    <property type="match status" value="2"/>
</dbReference>
<dbReference type="InterPro" id="IPR050474">
    <property type="entry name" value="Hel308_SKI2-like"/>
</dbReference>
<dbReference type="InterPro" id="IPR014756">
    <property type="entry name" value="Ig_E-set"/>
</dbReference>
<feature type="compositionally biased region" description="Polar residues" evidence="8">
    <location>
        <begin position="9"/>
        <end position="20"/>
    </location>
</feature>
<dbReference type="Pfam" id="PF18149">
    <property type="entry name" value="Helicase_PWI"/>
    <property type="match status" value="1"/>
</dbReference>
<evidence type="ECO:0000256" key="4">
    <source>
        <dbReference type="ARBA" id="ARBA00022801"/>
    </source>
</evidence>
<evidence type="ECO:0000259" key="9">
    <source>
        <dbReference type="PROSITE" id="PS51192"/>
    </source>
</evidence>
<evidence type="ECO:0000256" key="6">
    <source>
        <dbReference type="ARBA" id="ARBA00022840"/>
    </source>
</evidence>
<evidence type="ECO:0000259" key="10">
    <source>
        <dbReference type="PROSITE" id="PS51194"/>
    </source>
</evidence>
<reference evidence="12" key="1">
    <citation type="journal article" date="2018" name="Nat. Microbiol.">
        <title>Leveraging single-cell genomics to expand the fungal tree of life.</title>
        <authorList>
            <person name="Ahrendt S.R."/>
            <person name="Quandt C.A."/>
            <person name="Ciobanu D."/>
            <person name="Clum A."/>
            <person name="Salamov A."/>
            <person name="Andreopoulos B."/>
            <person name="Cheng J.F."/>
            <person name="Woyke T."/>
            <person name="Pelin A."/>
            <person name="Henrissat B."/>
            <person name="Reynolds N.K."/>
            <person name="Benny G.L."/>
            <person name="Smith M.E."/>
            <person name="James T.Y."/>
            <person name="Grigoriev I.V."/>
        </authorList>
    </citation>
    <scope>NUCLEOTIDE SEQUENCE [LARGE SCALE GENOMIC DNA]</scope>
</reference>
<dbReference type="OrthoDB" id="5575at2759"/>
<evidence type="ECO:0000256" key="5">
    <source>
        <dbReference type="ARBA" id="ARBA00022806"/>
    </source>
</evidence>
<dbReference type="GO" id="GO:0005634">
    <property type="term" value="C:nucleus"/>
    <property type="evidence" value="ECO:0007669"/>
    <property type="project" value="TreeGrafter"/>
</dbReference>
<dbReference type="GO" id="GO:0016787">
    <property type="term" value="F:hydrolase activity"/>
    <property type="evidence" value="ECO:0007669"/>
    <property type="project" value="UniProtKB-KW"/>
</dbReference>
<dbReference type="SUPFAM" id="SSF81296">
    <property type="entry name" value="E set domains"/>
    <property type="match status" value="2"/>
</dbReference>
<organism evidence="11 12">
    <name type="scientific">Piptocephalis cylindrospora</name>
    <dbReference type="NCBI Taxonomy" id="1907219"/>
    <lineage>
        <taxon>Eukaryota</taxon>
        <taxon>Fungi</taxon>
        <taxon>Fungi incertae sedis</taxon>
        <taxon>Zoopagomycota</taxon>
        <taxon>Zoopagomycotina</taxon>
        <taxon>Zoopagomycetes</taxon>
        <taxon>Zoopagales</taxon>
        <taxon>Piptocephalidaceae</taxon>
        <taxon>Piptocephalis</taxon>
    </lineage>
</organism>
<dbReference type="SUPFAM" id="SSF158702">
    <property type="entry name" value="Sec63 N-terminal domain-like"/>
    <property type="match status" value="2"/>
</dbReference>
<evidence type="ECO:0000256" key="8">
    <source>
        <dbReference type="SAM" id="MobiDB-lite"/>
    </source>
</evidence>
<feature type="compositionally biased region" description="Acidic residues" evidence="8">
    <location>
        <begin position="218"/>
        <end position="266"/>
    </location>
</feature>
<feature type="compositionally biased region" description="Low complexity" evidence="8">
    <location>
        <begin position="267"/>
        <end position="292"/>
    </location>
</feature>